<feature type="domain" description="HTTM-like" evidence="8">
    <location>
        <begin position="8"/>
        <end position="268"/>
    </location>
</feature>
<reference evidence="9" key="1">
    <citation type="submission" date="2021-01" db="EMBL/GenBank/DDBJ databases">
        <title>Marivirga sp. nov., isolated from intertidal surface sediments.</title>
        <authorList>
            <person name="Zhang M."/>
        </authorList>
    </citation>
    <scope>NUCLEOTIDE SEQUENCE</scope>
    <source>
        <strain evidence="9">SM1354</strain>
    </source>
</reference>
<keyword evidence="2 7" id="KW-0812">Transmembrane</keyword>
<feature type="transmembrane region" description="Helical" evidence="7">
    <location>
        <begin position="293"/>
        <end position="312"/>
    </location>
</feature>
<dbReference type="AlphaFoldDB" id="A0A937ADI1"/>
<feature type="transmembrane region" description="Helical" evidence="7">
    <location>
        <begin position="113"/>
        <end position="134"/>
    </location>
</feature>
<gene>
    <name evidence="9" type="ORF">JKP34_03270</name>
</gene>
<dbReference type="InterPro" id="IPR007782">
    <property type="entry name" value="VKG_COase"/>
</dbReference>
<name>A0A937ADI1_9BACT</name>
<proteinExistence type="predicted"/>
<keyword evidence="10" id="KW-1185">Reference proteome</keyword>
<dbReference type="InterPro" id="IPR011020">
    <property type="entry name" value="HTTM-like"/>
</dbReference>
<organism evidence="9 10">
    <name type="scientific">Marivirga atlantica</name>
    <dbReference type="NCBI Taxonomy" id="1548457"/>
    <lineage>
        <taxon>Bacteria</taxon>
        <taxon>Pseudomonadati</taxon>
        <taxon>Bacteroidota</taxon>
        <taxon>Cytophagia</taxon>
        <taxon>Cytophagales</taxon>
        <taxon>Marivirgaceae</taxon>
        <taxon>Marivirga</taxon>
    </lineage>
</organism>
<evidence type="ECO:0000259" key="8">
    <source>
        <dbReference type="SMART" id="SM00752"/>
    </source>
</evidence>
<protein>
    <submittedName>
        <fullName evidence="9">HTTM domain-containing protein</fullName>
    </submittedName>
</protein>
<accession>A0A937ADI1</accession>
<dbReference type="Pfam" id="PF05090">
    <property type="entry name" value="HTTM"/>
    <property type="match status" value="1"/>
</dbReference>
<keyword evidence="4 7" id="KW-0472">Membrane</keyword>
<dbReference type="Pfam" id="PF22777">
    <property type="entry name" value="VKGC_lumenal_dom"/>
    <property type="match status" value="1"/>
</dbReference>
<comment type="subcellular location">
    <subcellularLocation>
        <location evidence="1">Endomembrane system</location>
        <topology evidence="1">Multi-pass membrane protein</topology>
    </subcellularLocation>
</comment>
<dbReference type="GO" id="GO:0008488">
    <property type="term" value="F:gamma-glutamyl carboxylase activity"/>
    <property type="evidence" value="ECO:0007669"/>
    <property type="project" value="InterPro"/>
</dbReference>
<dbReference type="SMART" id="SM00752">
    <property type="entry name" value="HTTM"/>
    <property type="match status" value="1"/>
</dbReference>
<dbReference type="GO" id="GO:0019842">
    <property type="term" value="F:vitamin binding"/>
    <property type="evidence" value="ECO:0007669"/>
    <property type="project" value="TreeGrafter"/>
</dbReference>
<evidence type="ECO:0000256" key="3">
    <source>
        <dbReference type="ARBA" id="ARBA00022989"/>
    </source>
</evidence>
<keyword evidence="5" id="KW-1015">Disulfide bond</keyword>
<dbReference type="InterPro" id="IPR053934">
    <property type="entry name" value="HTTM_dom"/>
</dbReference>
<comment type="caution">
    <text evidence="9">The sequence shown here is derived from an EMBL/GenBank/DDBJ whole genome shotgun (WGS) entry which is preliminary data.</text>
</comment>
<evidence type="ECO:0000256" key="2">
    <source>
        <dbReference type="ARBA" id="ARBA00022692"/>
    </source>
</evidence>
<evidence type="ECO:0000313" key="9">
    <source>
        <dbReference type="EMBL" id="MBL0764258.1"/>
    </source>
</evidence>
<dbReference type="RefSeq" id="WP_201917670.1">
    <property type="nucleotide sequence ID" value="NZ_JAERQG010000001.1"/>
</dbReference>
<dbReference type="PANTHER" id="PTHR12639">
    <property type="entry name" value="VITAMIN K-DEPENDENT GAMMA-CARBOXYLASE"/>
    <property type="match status" value="1"/>
</dbReference>
<feature type="transmembrane region" description="Helical" evidence="7">
    <location>
        <begin position="68"/>
        <end position="101"/>
    </location>
</feature>
<feature type="transmembrane region" description="Helical" evidence="7">
    <location>
        <begin position="231"/>
        <end position="264"/>
    </location>
</feature>
<evidence type="ECO:0000256" key="1">
    <source>
        <dbReference type="ARBA" id="ARBA00004127"/>
    </source>
</evidence>
<feature type="transmembrane region" description="Helical" evidence="7">
    <location>
        <begin position="146"/>
        <end position="166"/>
    </location>
</feature>
<dbReference type="PANTHER" id="PTHR12639:SF7">
    <property type="entry name" value="HTTM DOMAIN-CONTAINING PROTEIN"/>
    <property type="match status" value="1"/>
</dbReference>
<feature type="transmembrane region" description="Helical" evidence="7">
    <location>
        <begin position="203"/>
        <end position="224"/>
    </location>
</feature>
<sequence>MKLQQYLHKEKHIAPLATFRVAFGVLMLLSIVRFWSKGWIETQYIQPEYFFTYYGFDWVKPLGNPGMFILFGLMGMTALFIALGFLYRYSAIIFFLLFTYVELIDKTNYLNHYYFVSIMAFLLIWVPANASYSLDAKWGLVKSRRLVPAWSVDIFKLQLGIVYFYAGLAKLNADWLFEAMPLKMWLPAKSHTPLIGWLFDYKWTAYFFSWFGAAYDLSIPFLLLWSRTRWLAYFAVIAFHVLTAILFPIGMFPYIMIVATLIYFSEDFHKSLWEKLGFSTSVNVLPERRSVGLLKNALLIMLAVHFALQLLLPFRYTLYGDNLFWHEQGYRFSWRVMLMEKSGYTNFTIEQKSTGKRMAIEPSDYLTPVQLKMMSTQPDMTLQFAHHLQELFEPQYGNVAVYANSYVALNGKGSKKFIADSVDLSAQKRGLRPKNWILPFND</sequence>
<dbReference type="Proteomes" id="UP000642920">
    <property type="component" value="Unassembled WGS sequence"/>
</dbReference>
<dbReference type="GO" id="GO:0012505">
    <property type="term" value="C:endomembrane system"/>
    <property type="evidence" value="ECO:0007669"/>
    <property type="project" value="UniProtKB-SubCell"/>
</dbReference>
<evidence type="ECO:0000256" key="6">
    <source>
        <dbReference type="ARBA" id="ARBA00023239"/>
    </source>
</evidence>
<dbReference type="InterPro" id="IPR053935">
    <property type="entry name" value="VKGC_lumenal_dom"/>
</dbReference>
<evidence type="ECO:0000256" key="5">
    <source>
        <dbReference type="ARBA" id="ARBA00023157"/>
    </source>
</evidence>
<evidence type="ECO:0000313" key="10">
    <source>
        <dbReference type="Proteomes" id="UP000642920"/>
    </source>
</evidence>
<evidence type="ECO:0000256" key="4">
    <source>
        <dbReference type="ARBA" id="ARBA00023136"/>
    </source>
</evidence>
<keyword evidence="6" id="KW-0456">Lyase</keyword>
<keyword evidence="3 7" id="KW-1133">Transmembrane helix</keyword>
<evidence type="ECO:0000256" key="7">
    <source>
        <dbReference type="SAM" id="Phobius"/>
    </source>
</evidence>
<dbReference type="EMBL" id="JAERQG010000001">
    <property type="protein sequence ID" value="MBL0764258.1"/>
    <property type="molecule type" value="Genomic_DNA"/>
</dbReference>
<feature type="transmembrane region" description="Helical" evidence="7">
    <location>
        <begin position="12"/>
        <end position="35"/>
    </location>
</feature>